<dbReference type="GO" id="GO:0051673">
    <property type="term" value="P:disruption of plasma membrane integrity in another organism"/>
    <property type="evidence" value="ECO:0007669"/>
    <property type="project" value="TreeGrafter"/>
</dbReference>
<dbReference type="InterPro" id="IPR002366">
    <property type="entry name" value="Alpha-defensin_N"/>
</dbReference>
<dbReference type="InterPro" id="IPR006081">
    <property type="entry name" value="Alpha-defensin_C"/>
</dbReference>
<feature type="domain" description="Mammalian defensins" evidence="11">
    <location>
        <begin position="67"/>
        <end position="95"/>
    </location>
</feature>
<dbReference type="PANTHER" id="PTHR11876">
    <property type="entry name" value="ALPHA-DEFENSIN 1"/>
    <property type="match status" value="1"/>
</dbReference>
<evidence type="ECO:0000256" key="5">
    <source>
        <dbReference type="ARBA" id="ARBA00022729"/>
    </source>
</evidence>
<dbReference type="Pfam" id="PF00879">
    <property type="entry name" value="Defensin_propep"/>
    <property type="match status" value="1"/>
</dbReference>
<accession>A0A8D2B009</accession>
<keyword evidence="13" id="KW-1185">Reference proteome</keyword>
<dbReference type="GO" id="GO:0031012">
    <property type="term" value="C:extracellular matrix"/>
    <property type="evidence" value="ECO:0007669"/>
    <property type="project" value="TreeGrafter"/>
</dbReference>
<keyword evidence="8" id="KW-1015">Disulfide bond</keyword>
<evidence type="ECO:0000256" key="7">
    <source>
        <dbReference type="ARBA" id="ARBA00023022"/>
    </source>
</evidence>
<evidence type="ECO:0000256" key="2">
    <source>
        <dbReference type="ARBA" id="ARBA00006519"/>
    </source>
</evidence>
<dbReference type="PANTHER" id="PTHR11876:SF28">
    <property type="entry name" value="ALPHA-DEFENSIN 1"/>
    <property type="match status" value="1"/>
</dbReference>
<dbReference type="GO" id="GO:0019731">
    <property type="term" value="P:antibacterial humoral response"/>
    <property type="evidence" value="ECO:0007669"/>
    <property type="project" value="TreeGrafter"/>
</dbReference>
<evidence type="ECO:0000256" key="4">
    <source>
        <dbReference type="ARBA" id="ARBA00022529"/>
    </source>
</evidence>
<dbReference type="GO" id="GO:0071222">
    <property type="term" value="P:cellular response to lipopolysaccharide"/>
    <property type="evidence" value="ECO:0007669"/>
    <property type="project" value="TreeGrafter"/>
</dbReference>
<dbReference type="GO" id="GO:0005615">
    <property type="term" value="C:extracellular space"/>
    <property type="evidence" value="ECO:0007669"/>
    <property type="project" value="InterPro"/>
</dbReference>
<protein>
    <recommendedName>
        <fullName evidence="11">Mammalian defensins domain-containing protein</fullName>
    </recommendedName>
</protein>
<feature type="signal peptide" evidence="10">
    <location>
        <begin position="1"/>
        <end position="21"/>
    </location>
</feature>
<keyword evidence="4" id="KW-0929">Antimicrobial</keyword>
<dbReference type="GO" id="GO:0050829">
    <property type="term" value="P:defense response to Gram-negative bacterium"/>
    <property type="evidence" value="ECO:0007669"/>
    <property type="project" value="TreeGrafter"/>
</dbReference>
<proteinExistence type="inferred from homology"/>
<evidence type="ECO:0000313" key="13">
    <source>
        <dbReference type="Proteomes" id="UP000694564"/>
    </source>
</evidence>
<evidence type="ECO:0000256" key="6">
    <source>
        <dbReference type="ARBA" id="ARBA00022940"/>
    </source>
</evidence>
<dbReference type="GO" id="GO:0061844">
    <property type="term" value="P:antimicrobial humoral immune response mediated by antimicrobial peptide"/>
    <property type="evidence" value="ECO:0007669"/>
    <property type="project" value="TreeGrafter"/>
</dbReference>
<evidence type="ECO:0000313" key="12">
    <source>
        <dbReference type="Ensembl" id="ENSSVLP00005006434.1"/>
    </source>
</evidence>
<dbReference type="PROSITE" id="PS00269">
    <property type="entry name" value="DEFENSIN"/>
    <property type="match status" value="1"/>
</dbReference>
<dbReference type="GeneTree" id="ENSGT00940000153268"/>
<dbReference type="PIRSF" id="PIRSF001875">
    <property type="entry name" value="Alpha-defensin"/>
    <property type="match status" value="1"/>
</dbReference>
<dbReference type="Ensembl" id="ENSSVLT00005007172.1">
    <property type="protein sequence ID" value="ENSSVLP00005006434.1"/>
    <property type="gene ID" value="ENSSVLG00005005223.1"/>
</dbReference>
<evidence type="ECO:0000256" key="8">
    <source>
        <dbReference type="ARBA" id="ARBA00023157"/>
    </source>
</evidence>
<organism evidence="12 13">
    <name type="scientific">Sciurus vulgaris</name>
    <name type="common">Eurasian red squirrel</name>
    <dbReference type="NCBI Taxonomy" id="55149"/>
    <lineage>
        <taxon>Eukaryota</taxon>
        <taxon>Metazoa</taxon>
        <taxon>Chordata</taxon>
        <taxon>Craniata</taxon>
        <taxon>Vertebrata</taxon>
        <taxon>Euteleostomi</taxon>
        <taxon>Mammalia</taxon>
        <taxon>Eutheria</taxon>
        <taxon>Euarchontoglires</taxon>
        <taxon>Glires</taxon>
        <taxon>Rodentia</taxon>
        <taxon>Sciuromorpha</taxon>
        <taxon>Sciuridae</taxon>
        <taxon>Sciurinae</taxon>
        <taxon>Sciurini</taxon>
        <taxon>Sciurus</taxon>
    </lineage>
</organism>
<dbReference type="OrthoDB" id="9837636at2759"/>
<evidence type="ECO:0000259" key="11">
    <source>
        <dbReference type="PROSITE" id="PS00269"/>
    </source>
</evidence>
<comment type="subcellular location">
    <subcellularLocation>
        <location evidence="1">Secreted</location>
    </subcellularLocation>
</comment>
<sequence>AARRTLALLAALLLLALQAQAEPLPGNAEEAPDQEQSGEENQDVEISFAGVAASFLREAGLPRTPSCRCRRGGCSPFENAFGSCLPNSRPHTVCCQRRK</sequence>
<dbReference type="SMART" id="SM01418">
    <property type="entry name" value="Defensin_propep"/>
    <property type="match status" value="1"/>
</dbReference>
<dbReference type="GO" id="GO:0002227">
    <property type="term" value="P:innate immune response in mucosa"/>
    <property type="evidence" value="ECO:0007669"/>
    <property type="project" value="TreeGrafter"/>
</dbReference>
<evidence type="ECO:0000256" key="3">
    <source>
        <dbReference type="ARBA" id="ARBA00022525"/>
    </source>
</evidence>
<comment type="similarity">
    <text evidence="2">Belongs to the alpha-defensin family.</text>
</comment>
<dbReference type="Proteomes" id="UP000694564">
    <property type="component" value="Chromosome 5"/>
</dbReference>
<evidence type="ECO:0000256" key="10">
    <source>
        <dbReference type="SAM" id="SignalP"/>
    </source>
</evidence>
<feature type="compositionally biased region" description="Acidic residues" evidence="9">
    <location>
        <begin position="30"/>
        <end position="43"/>
    </location>
</feature>
<evidence type="ECO:0000256" key="1">
    <source>
        <dbReference type="ARBA" id="ARBA00004613"/>
    </source>
</evidence>
<feature type="chain" id="PRO_5034470615" description="Mammalian defensins domain-containing protein" evidence="10">
    <location>
        <begin position="22"/>
        <end position="99"/>
    </location>
</feature>
<name>A0A8D2B009_SCIVU</name>
<keyword evidence="3" id="KW-0964">Secreted</keyword>
<keyword evidence="6" id="KW-0211">Defensin</keyword>
<dbReference type="AlphaFoldDB" id="A0A8D2B009"/>
<keyword evidence="5 10" id="KW-0732">Signal</keyword>
<reference evidence="12" key="1">
    <citation type="submission" date="2025-08" db="UniProtKB">
        <authorList>
            <consortium name="Ensembl"/>
        </authorList>
    </citation>
    <scope>IDENTIFICATION</scope>
</reference>
<evidence type="ECO:0000256" key="9">
    <source>
        <dbReference type="SAM" id="MobiDB-lite"/>
    </source>
</evidence>
<dbReference type="GO" id="GO:0050830">
    <property type="term" value="P:defense response to Gram-positive bacterium"/>
    <property type="evidence" value="ECO:0007669"/>
    <property type="project" value="TreeGrafter"/>
</dbReference>
<reference evidence="12" key="2">
    <citation type="submission" date="2025-09" db="UniProtKB">
        <authorList>
            <consortium name="Ensembl"/>
        </authorList>
    </citation>
    <scope>IDENTIFICATION</scope>
</reference>
<keyword evidence="7" id="KW-0044">Antibiotic</keyword>
<dbReference type="InterPro" id="IPR016327">
    <property type="entry name" value="Alpha-defensin"/>
</dbReference>
<feature type="region of interest" description="Disordered" evidence="9">
    <location>
        <begin position="24"/>
        <end position="43"/>
    </location>
</feature>